<dbReference type="EMBL" id="BMYR01000024">
    <property type="protein sequence ID" value="GGW73804.1"/>
    <property type="molecule type" value="Genomic_DNA"/>
</dbReference>
<comment type="caution">
    <text evidence="1">The sequence shown here is derived from an EMBL/GenBank/DDBJ whole genome shotgun (WGS) entry which is preliminary data.</text>
</comment>
<gene>
    <name evidence="1" type="ORF">GCM10008111_32100</name>
</gene>
<protein>
    <submittedName>
        <fullName evidence="1">Uncharacterized protein</fullName>
    </submittedName>
</protein>
<sequence>MSKAFCVPTNEMKEALKELQDYHGVVLHPESCEVWIMHPFSTAPTNFWIESDDGSWWGNCAWCSLGAAALLNRDLTITTTLGAEAKQVVIKIQDGKVLNENLFIHFPIPMIKAWDNVTYTCSTMLIFASEADIDNWCERHGMNKGDVQPIGNVWNFSKVWYGNHLNKNWVKWSVNEAKDLFERFQLTNHIWDMPSDSGRF</sequence>
<dbReference type="Gene3D" id="3.30.450.410">
    <property type="match status" value="1"/>
</dbReference>
<evidence type="ECO:0000313" key="2">
    <source>
        <dbReference type="Proteomes" id="UP000634667"/>
    </source>
</evidence>
<organism evidence="1 2">
    <name type="scientific">Alishewanella tabrizica</name>
    <dbReference type="NCBI Taxonomy" id="671278"/>
    <lineage>
        <taxon>Bacteria</taxon>
        <taxon>Pseudomonadati</taxon>
        <taxon>Pseudomonadota</taxon>
        <taxon>Gammaproteobacteria</taxon>
        <taxon>Alteromonadales</taxon>
        <taxon>Alteromonadaceae</taxon>
        <taxon>Alishewanella</taxon>
    </lineage>
</organism>
<dbReference type="SUPFAM" id="SSF160387">
    <property type="entry name" value="NosL/MerB-like"/>
    <property type="match status" value="1"/>
</dbReference>
<dbReference type="Proteomes" id="UP000634667">
    <property type="component" value="Unassembled WGS sequence"/>
</dbReference>
<accession>A0ABQ2WVP4</accession>
<proteinExistence type="predicted"/>
<dbReference type="InterPro" id="IPR004927">
    <property type="entry name" value="MerB"/>
</dbReference>
<name>A0ABQ2WVP4_9ALTE</name>
<evidence type="ECO:0000313" key="1">
    <source>
        <dbReference type="EMBL" id="GGW73804.1"/>
    </source>
</evidence>
<keyword evidence="2" id="KW-1185">Reference proteome</keyword>
<dbReference type="Pfam" id="PF03243">
    <property type="entry name" value="MerB"/>
    <property type="match status" value="1"/>
</dbReference>
<reference evidence="2" key="1">
    <citation type="journal article" date="2019" name="Int. J. Syst. Evol. Microbiol.">
        <title>The Global Catalogue of Microorganisms (GCM) 10K type strain sequencing project: providing services to taxonomists for standard genome sequencing and annotation.</title>
        <authorList>
            <consortium name="The Broad Institute Genomics Platform"/>
            <consortium name="The Broad Institute Genome Sequencing Center for Infectious Disease"/>
            <person name="Wu L."/>
            <person name="Ma J."/>
        </authorList>
    </citation>
    <scope>NUCLEOTIDE SEQUENCE [LARGE SCALE GENOMIC DNA]</scope>
    <source>
        <strain evidence="2">KCTC 23723</strain>
    </source>
</reference>
<dbReference type="InterPro" id="IPR053717">
    <property type="entry name" value="MerB_lyase_sf"/>
</dbReference>